<dbReference type="InterPro" id="IPR008969">
    <property type="entry name" value="CarboxyPept-like_regulatory"/>
</dbReference>
<organism evidence="4">
    <name type="scientific">Granulicella tundricola (strain ATCC BAA-1859 / DSM 23138 / MP5ACTX9)</name>
    <dbReference type="NCBI Taxonomy" id="1198114"/>
    <lineage>
        <taxon>Bacteria</taxon>
        <taxon>Pseudomonadati</taxon>
        <taxon>Acidobacteriota</taxon>
        <taxon>Terriglobia</taxon>
        <taxon>Terriglobales</taxon>
        <taxon>Acidobacteriaceae</taxon>
        <taxon>Granulicella</taxon>
    </lineage>
</organism>
<keyword evidence="1" id="KW-0732">Signal</keyword>
<dbReference type="Pfam" id="PF13620">
    <property type="entry name" value="CarboxypepD_reg"/>
    <property type="match status" value="1"/>
</dbReference>
<feature type="chain" id="PRO_5003234418" evidence="1">
    <location>
        <begin position="26"/>
        <end position="1152"/>
    </location>
</feature>
<dbReference type="Proteomes" id="UP000000343">
    <property type="component" value="Chromosome"/>
</dbReference>
<reference evidence="4" key="1">
    <citation type="submission" date="2011-01" db="EMBL/GenBank/DDBJ databases">
        <title>Complete sequence of chromosome of Acidobacterium sp. MP5ACTX9.</title>
        <authorList>
            <consortium name="US DOE Joint Genome Institute"/>
            <person name="Lucas S."/>
            <person name="Copeland A."/>
            <person name="Lapidus A."/>
            <person name="Cheng J.-F."/>
            <person name="Goodwin L."/>
            <person name="Pitluck S."/>
            <person name="Teshima H."/>
            <person name="Detter J.C."/>
            <person name="Han C."/>
            <person name="Tapia R."/>
            <person name="Land M."/>
            <person name="Hauser L."/>
            <person name="Kyrpides N."/>
            <person name="Ivanova N."/>
            <person name="Ovchinnikova G."/>
            <person name="Pagani I."/>
            <person name="Rawat S.R."/>
            <person name="Mannisto M."/>
            <person name="Haggblom M.M."/>
            <person name="Woyke T."/>
        </authorList>
    </citation>
    <scope>NUCLEOTIDE SEQUENCE [LARGE SCALE GENOMIC DNA]</scope>
    <source>
        <strain evidence="4">MP5ACTX9</strain>
    </source>
</reference>
<dbReference type="HOGENOM" id="CLU_006298_0_0_0"/>
<sequence>MKLSPALRRATMLGIFAASLTAAHAADVNARIKGTVTDPAGAVIPNVKVIAINQATGVKFTTTSQANGDYLFPQLPIGTYTISASATGFKGFAAKGIVLNIDQEYVEPVKLDLGSASETISVQADAVQVNTTDMQLNNIVNADQFVELPLIGRAFTNLEQILPGVQASNDRFGSFSVNGSQTQQSSYLINGADSNDIALNTIGIQPNLDALAQFNLVTGPLNAEYDRNSGAVVSTVIKQGTNQFHGDAFDFYRDTFLNTKNYFQTKASKYHQNIYGGTLGGPIIKDKLFAFFAFQGQKAVTPQTGGNVTVLSPANLTGDFSADLNPTSANAFQANPVPGTLKAATGCTLPGETWTQCFPTGKIPTTAFNPVSLNLIKAFLPAANTGTNGFQFNPVTTQTQRQYIGRMDFNPTAANQFYFVAIQQHFPSSDVLPFTGGTVPGFGDQNTSEIYQYSAGFIRQLSSSSVNNLEIHYTRFNFGSVSPQNVVQPSTLGFSITPQNAAAASVPFIGVTGFFNLGFSTNGPQPRKDQNYQADDNFSKVVGHHNLKFGYDGRRYNVSNPFFSNNNGAFSFNSATNIFTTGDASLDFLLGNPSTYAQGSGAQINAYAFLNYMYAQDTWKATNSLTISYGIGYQIDTPLHNTQYNNEGVTCFIPGQQSKVFTTAPIGLNYPSDPGCNNASGATTRYTNFGPRFGFAYAPDFGFLSGGSAKKLSVRGGFGVYYNRSEEETSLNNLGDAPYGLNSSGAADYGATNPTFANPYQDLDTGTVYKNKFPATFATAGQTPDFSPFEPLSLSQYSPNFRSPYSENFQLTVERELPSQTIARLSYVGTLGRHNQFSVEGNPVTAAGHAACLASAACITNRNIQSYVYPTHTQFGVANASTGFNNFTSIGTVTTEGASSYHALQASVEKGLTHGLLVQASYTYSHSLDNGSSYEGTGYGGTNRGYNQYQPSLNYGDSNFDARHRFVFSPLYRVPFKSGGNAFSLRNLAASGWEVSGVSTFATGFPFDISYGGGTSRSLWCSASFSYYACPDVPNQIAPLVRANDRTRSATTGYTTWFSPASFAAEPIGAFGNVHRNPYHGPGLLNTNIIVAKNISVSSDSTRYFQLRLESDNVFNHTQFSNPDGNIGDSTFGQITSAAAGRQTQLAGKFYF</sequence>
<evidence type="ECO:0000313" key="3">
    <source>
        <dbReference type="EMBL" id="ADW70659.1"/>
    </source>
</evidence>
<protein>
    <submittedName>
        <fullName evidence="3">TonB-dependent receptor plug</fullName>
    </submittedName>
</protein>
<evidence type="ECO:0000256" key="1">
    <source>
        <dbReference type="SAM" id="SignalP"/>
    </source>
</evidence>
<dbReference type="RefSeq" id="WP_013581970.1">
    <property type="nucleotide sequence ID" value="NC_015064.1"/>
</dbReference>
<dbReference type="PaxDb" id="1198114-AciX9_3656"/>
<dbReference type="SUPFAM" id="SSF49464">
    <property type="entry name" value="Carboxypeptidase regulatory domain-like"/>
    <property type="match status" value="1"/>
</dbReference>
<proteinExistence type="predicted"/>
<dbReference type="eggNOG" id="COG4771">
    <property type="taxonomic scope" value="Bacteria"/>
</dbReference>
<name>E8X5N2_GRATM</name>
<accession>E8X5N2</accession>
<dbReference type="SUPFAM" id="SSF56935">
    <property type="entry name" value="Porins"/>
    <property type="match status" value="1"/>
</dbReference>
<keyword evidence="4" id="KW-1185">Reference proteome</keyword>
<feature type="signal peptide" evidence="1">
    <location>
        <begin position="1"/>
        <end position="25"/>
    </location>
</feature>
<dbReference type="STRING" id="1198114.AciX9_3656"/>
<feature type="domain" description="TonB-dependent transporter Oar-like beta-barrel" evidence="2">
    <location>
        <begin position="236"/>
        <end position="1145"/>
    </location>
</feature>
<dbReference type="KEGG" id="acm:AciX9_3656"/>
<dbReference type="Pfam" id="PF25183">
    <property type="entry name" value="OMP_b-brl_4"/>
    <property type="match status" value="1"/>
</dbReference>
<gene>
    <name evidence="3" type="ordered locus">AciX9_3656</name>
</gene>
<dbReference type="AlphaFoldDB" id="E8X5N2"/>
<dbReference type="Gene3D" id="2.60.40.1120">
    <property type="entry name" value="Carboxypeptidase-like, regulatory domain"/>
    <property type="match status" value="1"/>
</dbReference>
<dbReference type="InterPro" id="IPR057601">
    <property type="entry name" value="Oar-like_b-barrel"/>
</dbReference>
<dbReference type="EMBL" id="CP002480">
    <property type="protein sequence ID" value="ADW70659.1"/>
    <property type="molecule type" value="Genomic_DNA"/>
</dbReference>
<keyword evidence="3" id="KW-0675">Receptor</keyword>
<evidence type="ECO:0000313" key="4">
    <source>
        <dbReference type="Proteomes" id="UP000000343"/>
    </source>
</evidence>
<evidence type="ECO:0000259" key="2">
    <source>
        <dbReference type="Pfam" id="PF25183"/>
    </source>
</evidence>